<feature type="compositionally biased region" description="Polar residues" evidence="2">
    <location>
        <begin position="1"/>
        <end position="22"/>
    </location>
</feature>
<dbReference type="EMBL" id="CAKKNE010000003">
    <property type="protein sequence ID" value="CAH0370470.1"/>
    <property type="molecule type" value="Genomic_DNA"/>
</dbReference>
<proteinExistence type="predicted"/>
<reference evidence="3" key="1">
    <citation type="submission" date="2021-11" db="EMBL/GenBank/DDBJ databases">
        <authorList>
            <consortium name="Genoscope - CEA"/>
            <person name="William W."/>
        </authorList>
    </citation>
    <scope>NUCLEOTIDE SEQUENCE</scope>
</reference>
<protein>
    <submittedName>
        <fullName evidence="3">Uncharacterized protein</fullName>
    </submittedName>
</protein>
<feature type="region of interest" description="Disordered" evidence="2">
    <location>
        <begin position="1"/>
        <end position="62"/>
    </location>
</feature>
<evidence type="ECO:0000313" key="3">
    <source>
        <dbReference type="EMBL" id="CAH0370470.1"/>
    </source>
</evidence>
<dbReference type="Proteomes" id="UP000789595">
    <property type="component" value="Unassembled WGS sequence"/>
</dbReference>
<gene>
    <name evidence="3" type="ORF">PECAL_3P03630</name>
</gene>
<keyword evidence="1" id="KW-0175">Coiled coil</keyword>
<evidence type="ECO:0000256" key="2">
    <source>
        <dbReference type="SAM" id="MobiDB-lite"/>
    </source>
</evidence>
<evidence type="ECO:0000313" key="4">
    <source>
        <dbReference type="Proteomes" id="UP000789595"/>
    </source>
</evidence>
<name>A0A8J2WIU5_9STRA</name>
<feature type="region of interest" description="Disordered" evidence="2">
    <location>
        <begin position="619"/>
        <end position="716"/>
    </location>
</feature>
<sequence>MAERNPSTPTRRVRISSASPTRSPVRLTTPPRTRAGKRSPYASPARSPYRSPPTTPRGSAAVTVLGKRVPRVSLPILWWLQARTRAAVLEKRLKNMPREDPSEATALRARVAALEEAVRQAELHAARQTARATEAEAKAARLIEAPPAYDTAEGERILKERLDELRRGTLDALRAAEAKNERLAAENAAATQELAECRRKLAMDHVEAESKLAAELDRLTAETVEAKRQLNDCRRKLAIEKRRAENAPRRERAAAAVALRAQKAVVALNAKCDDFCRKVLLKAHDDVAGGLDAWLRDNRQPLLETAAIYAARRRPFSGKSVEEPAVDINEPVRRILDVATRRQQLLPTIAPLVEERDARATTGCDAALGAVMAVAAQRNEARLIQAQQRLEALATAAERAAAGASGAVGAIAHPDIQQTIADEKESRRTAAVSEFRAQRRAVDAELADLRTTRARAVDSLRKERADRAKTDTAREAALAAAASASSRLTARRVAKAVRETEDRAFSAHALALEDAATAQQQRHRQALADAIAACEARHAEALDQRRRRDVALAASLRGAKQRAKGPQHVAACVEINQCVGCDNSSLSHVAAERARDSLAEAAAAVDVLYQQEAARIDRRPRRREGAYAAAPAAPAPSDAALPPPPPRRAPPPPPTRASTRARGRHGTPRPPPPPASRPRNHRVAAPLKLGAWNKTTRTEPMPFKHNYTVPGSDVAS</sequence>
<organism evidence="3 4">
    <name type="scientific">Pelagomonas calceolata</name>
    <dbReference type="NCBI Taxonomy" id="35677"/>
    <lineage>
        <taxon>Eukaryota</taxon>
        <taxon>Sar</taxon>
        <taxon>Stramenopiles</taxon>
        <taxon>Ochrophyta</taxon>
        <taxon>Pelagophyceae</taxon>
        <taxon>Pelagomonadales</taxon>
        <taxon>Pelagomonadaceae</taxon>
        <taxon>Pelagomonas</taxon>
    </lineage>
</organism>
<evidence type="ECO:0000256" key="1">
    <source>
        <dbReference type="SAM" id="Coils"/>
    </source>
</evidence>
<comment type="caution">
    <text evidence="3">The sequence shown here is derived from an EMBL/GenBank/DDBJ whole genome shotgun (WGS) entry which is preliminary data.</text>
</comment>
<feature type="compositionally biased region" description="Pro residues" evidence="2">
    <location>
        <begin position="641"/>
        <end position="655"/>
    </location>
</feature>
<feature type="compositionally biased region" description="Low complexity" evidence="2">
    <location>
        <begin position="38"/>
        <end position="49"/>
    </location>
</feature>
<dbReference type="AlphaFoldDB" id="A0A8J2WIU5"/>
<feature type="coiled-coil region" evidence="1">
    <location>
        <begin position="104"/>
        <end position="236"/>
    </location>
</feature>
<keyword evidence="4" id="KW-1185">Reference proteome</keyword>
<feature type="compositionally biased region" description="Low complexity" evidence="2">
    <location>
        <begin position="626"/>
        <end position="640"/>
    </location>
</feature>
<accession>A0A8J2WIU5</accession>